<accession>A0AAN7WQ17</accession>
<organism evidence="1 2">
    <name type="scientific">Eleginops maclovinus</name>
    <name type="common">Patagonian blennie</name>
    <name type="synonym">Eleginus maclovinus</name>
    <dbReference type="NCBI Taxonomy" id="56733"/>
    <lineage>
        <taxon>Eukaryota</taxon>
        <taxon>Metazoa</taxon>
        <taxon>Chordata</taxon>
        <taxon>Craniata</taxon>
        <taxon>Vertebrata</taxon>
        <taxon>Euteleostomi</taxon>
        <taxon>Actinopterygii</taxon>
        <taxon>Neopterygii</taxon>
        <taxon>Teleostei</taxon>
        <taxon>Neoteleostei</taxon>
        <taxon>Acanthomorphata</taxon>
        <taxon>Eupercaria</taxon>
        <taxon>Perciformes</taxon>
        <taxon>Notothenioidei</taxon>
        <taxon>Eleginopidae</taxon>
        <taxon>Eleginops</taxon>
    </lineage>
</organism>
<name>A0AAN7WQ17_ELEMC</name>
<reference evidence="1 2" key="1">
    <citation type="journal article" date="2023" name="Genes (Basel)">
        <title>Chromosome-Level Genome Assembly and Circadian Gene Repertoire of the Patagonia Blennie Eleginops maclovinus-The Closest Ancestral Proxy of Antarctic Cryonotothenioids.</title>
        <authorList>
            <person name="Cheng C.C."/>
            <person name="Rivera-Colon A.G."/>
            <person name="Minhas B.F."/>
            <person name="Wilson L."/>
            <person name="Rayamajhi N."/>
            <person name="Vargas-Chacoff L."/>
            <person name="Catchen J.M."/>
        </authorList>
    </citation>
    <scope>NUCLEOTIDE SEQUENCE [LARGE SCALE GENOMIC DNA]</scope>
    <source>
        <strain evidence="1">JMC-PN-2008</strain>
    </source>
</reference>
<dbReference type="Proteomes" id="UP001346869">
    <property type="component" value="Unassembled WGS sequence"/>
</dbReference>
<sequence length="90" mass="9851">MRSSPRDPKGGQGGLCVRDLGWVWRAEVSCRRSSPCGTQEPRLIDEEAIPAFIRGGRGKHLDHQEGGLRLSCTDPDVMMLSAMDQTTGLI</sequence>
<dbReference type="EMBL" id="JAUZQC010000026">
    <property type="protein sequence ID" value="KAK5847447.1"/>
    <property type="molecule type" value="Genomic_DNA"/>
</dbReference>
<protein>
    <submittedName>
        <fullName evidence="1">Uncharacterized protein</fullName>
    </submittedName>
</protein>
<reference evidence="1 2" key="2">
    <citation type="journal article" date="2023" name="Mol. Biol. Evol.">
        <title>Genomics of Secondarily Temperate Adaptation in the Only Non-Antarctic Icefish.</title>
        <authorList>
            <person name="Rivera-Colon A.G."/>
            <person name="Rayamajhi N."/>
            <person name="Minhas B.F."/>
            <person name="Madrigal G."/>
            <person name="Bilyk K.T."/>
            <person name="Yoon V."/>
            <person name="Hune M."/>
            <person name="Gregory S."/>
            <person name="Cheng C.H.C."/>
            <person name="Catchen J.M."/>
        </authorList>
    </citation>
    <scope>NUCLEOTIDE SEQUENCE [LARGE SCALE GENOMIC DNA]</scope>
    <source>
        <strain evidence="1">JMC-PN-2008</strain>
    </source>
</reference>
<keyword evidence="2" id="KW-1185">Reference proteome</keyword>
<proteinExistence type="predicted"/>
<evidence type="ECO:0000313" key="1">
    <source>
        <dbReference type="EMBL" id="KAK5847447.1"/>
    </source>
</evidence>
<dbReference type="AlphaFoldDB" id="A0AAN7WQ17"/>
<gene>
    <name evidence="1" type="ORF">PBY51_016571</name>
</gene>
<evidence type="ECO:0000313" key="2">
    <source>
        <dbReference type="Proteomes" id="UP001346869"/>
    </source>
</evidence>
<comment type="caution">
    <text evidence="1">The sequence shown here is derived from an EMBL/GenBank/DDBJ whole genome shotgun (WGS) entry which is preliminary data.</text>
</comment>